<dbReference type="AlphaFoldDB" id="A0A016WQ32"/>
<comment type="caution">
    <text evidence="1">The sequence shown here is derived from an EMBL/GenBank/DDBJ whole genome shotgun (WGS) entry which is preliminary data.</text>
</comment>
<reference evidence="2" key="1">
    <citation type="journal article" date="2015" name="Nat. Genet.">
        <title>The genome and transcriptome of the zoonotic hookworm Ancylostoma ceylanicum identify infection-specific gene families.</title>
        <authorList>
            <person name="Schwarz E.M."/>
            <person name="Hu Y."/>
            <person name="Antoshechkin I."/>
            <person name="Miller M.M."/>
            <person name="Sternberg P.W."/>
            <person name="Aroian R.V."/>
        </authorList>
    </citation>
    <scope>NUCLEOTIDE SEQUENCE</scope>
    <source>
        <strain evidence="2">HY135</strain>
    </source>
</reference>
<name>A0A016WQ32_9BILA</name>
<keyword evidence="2" id="KW-1185">Reference proteome</keyword>
<dbReference type="EMBL" id="JARK01000157">
    <property type="protein sequence ID" value="EYC41775.1"/>
    <property type="molecule type" value="Genomic_DNA"/>
</dbReference>
<protein>
    <submittedName>
        <fullName evidence="1">Uncharacterized protein</fullName>
    </submittedName>
</protein>
<gene>
    <name evidence="1" type="primary">Acey_s0557.g3394</name>
    <name evidence="1" type="ORF">Y032_0557g3394</name>
</gene>
<sequence length="101" mass="11602">MFYKRQGPCDATDSRFRLFATDLFNTLGRFSNIRHRSNLSAAQKCGMEEIRSLIKSQSIRLSISDKGGEFVVIPKQLDEAITEEHLKDKTLYRPSSSQEFL</sequence>
<organism evidence="1 2">
    <name type="scientific">Ancylostoma ceylanicum</name>
    <dbReference type="NCBI Taxonomy" id="53326"/>
    <lineage>
        <taxon>Eukaryota</taxon>
        <taxon>Metazoa</taxon>
        <taxon>Ecdysozoa</taxon>
        <taxon>Nematoda</taxon>
        <taxon>Chromadorea</taxon>
        <taxon>Rhabditida</taxon>
        <taxon>Rhabditina</taxon>
        <taxon>Rhabditomorpha</taxon>
        <taxon>Strongyloidea</taxon>
        <taxon>Ancylostomatidae</taxon>
        <taxon>Ancylostomatinae</taxon>
        <taxon>Ancylostoma</taxon>
    </lineage>
</organism>
<evidence type="ECO:0000313" key="2">
    <source>
        <dbReference type="Proteomes" id="UP000024635"/>
    </source>
</evidence>
<proteinExistence type="predicted"/>
<accession>A0A016WQ32</accession>
<evidence type="ECO:0000313" key="1">
    <source>
        <dbReference type="EMBL" id="EYC41775.1"/>
    </source>
</evidence>
<dbReference type="Proteomes" id="UP000024635">
    <property type="component" value="Unassembled WGS sequence"/>
</dbReference>
<dbReference type="OrthoDB" id="5841191at2759"/>